<gene>
    <name evidence="1" type="ORF">K466DRAFT_185344</name>
</gene>
<accession>A0A5C3P9F1</accession>
<keyword evidence="2" id="KW-1185">Reference proteome</keyword>
<reference evidence="1 2" key="1">
    <citation type="journal article" date="2019" name="Nat. Ecol. Evol.">
        <title>Megaphylogeny resolves global patterns of mushroom evolution.</title>
        <authorList>
            <person name="Varga T."/>
            <person name="Krizsan K."/>
            <person name="Foldi C."/>
            <person name="Dima B."/>
            <person name="Sanchez-Garcia M."/>
            <person name="Sanchez-Ramirez S."/>
            <person name="Szollosi G.J."/>
            <person name="Szarkandi J.G."/>
            <person name="Papp V."/>
            <person name="Albert L."/>
            <person name="Andreopoulos W."/>
            <person name="Angelini C."/>
            <person name="Antonin V."/>
            <person name="Barry K.W."/>
            <person name="Bougher N.L."/>
            <person name="Buchanan P."/>
            <person name="Buyck B."/>
            <person name="Bense V."/>
            <person name="Catcheside P."/>
            <person name="Chovatia M."/>
            <person name="Cooper J."/>
            <person name="Damon W."/>
            <person name="Desjardin D."/>
            <person name="Finy P."/>
            <person name="Geml J."/>
            <person name="Haridas S."/>
            <person name="Hughes K."/>
            <person name="Justo A."/>
            <person name="Karasinski D."/>
            <person name="Kautmanova I."/>
            <person name="Kiss B."/>
            <person name="Kocsube S."/>
            <person name="Kotiranta H."/>
            <person name="LaButti K.M."/>
            <person name="Lechner B.E."/>
            <person name="Liimatainen K."/>
            <person name="Lipzen A."/>
            <person name="Lukacs Z."/>
            <person name="Mihaltcheva S."/>
            <person name="Morgado L.N."/>
            <person name="Niskanen T."/>
            <person name="Noordeloos M.E."/>
            <person name="Ohm R.A."/>
            <person name="Ortiz-Santana B."/>
            <person name="Ovrebo C."/>
            <person name="Racz N."/>
            <person name="Riley R."/>
            <person name="Savchenko A."/>
            <person name="Shiryaev A."/>
            <person name="Soop K."/>
            <person name="Spirin V."/>
            <person name="Szebenyi C."/>
            <person name="Tomsovsky M."/>
            <person name="Tulloss R.E."/>
            <person name="Uehling J."/>
            <person name="Grigoriev I.V."/>
            <person name="Vagvolgyi C."/>
            <person name="Papp T."/>
            <person name="Martin F.M."/>
            <person name="Miettinen O."/>
            <person name="Hibbett D.S."/>
            <person name="Nagy L.G."/>
        </authorList>
    </citation>
    <scope>NUCLEOTIDE SEQUENCE [LARGE SCALE GENOMIC DNA]</scope>
    <source>
        <strain evidence="1 2">HHB13444</strain>
    </source>
</reference>
<proteinExistence type="predicted"/>
<dbReference type="Proteomes" id="UP000308197">
    <property type="component" value="Unassembled WGS sequence"/>
</dbReference>
<dbReference type="InParanoid" id="A0A5C3P9F1"/>
<organism evidence="1 2">
    <name type="scientific">Polyporus arcularius HHB13444</name>
    <dbReference type="NCBI Taxonomy" id="1314778"/>
    <lineage>
        <taxon>Eukaryota</taxon>
        <taxon>Fungi</taxon>
        <taxon>Dikarya</taxon>
        <taxon>Basidiomycota</taxon>
        <taxon>Agaricomycotina</taxon>
        <taxon>Agaricomycetes</taxon>
        <taxon>Polyporales</taxon>
        <taxon>Polyporaceae</taxon>
        <taxon>Polyporus</taxon>
    </lineage>
</organism>
<sequence>MDRPRADSEGSISYPSAHIVTTRRHSQKVHRHPEDSTSHLVSVISYTIAHADHGLSSHPPTCTLSFPTIHRGIYDLNLASQSQTESTLQRRSCRTTPHMSLNSSRLLCAPFAFVPSFWIPRNVLCFLWIGDISHSPLRHTVCRVYTLTGPLRASHGTCTMPNRSSSSTLSITSVGYRYSHRPLYRSLWQNLGDHCATLHKPPILGHARSSLEPSAQSP</sequence>
<name>A0A5C3P9F1_9APHY</name>
<dbReference type="AlphaFoldDB" id="A0A5C3P9F1"/>
<dbReference type="EMBL" id="ML211248">
    <property type="protein sequence ID" value="TFK85529.1"/>
    <property type="molecule type" value="Genomic_DNA"/>
</dbReference>
<protein>
    <submittedName>
        <fullName evidence="1">Uncharacterized protein</fullName>
    </submittedName>
</protein>
<evidence type="ECO:0000313" key="2">
    <source>
        <dbReference type="Proteomes" id="UP000308197"/>
    </source>
</evidence>
<evidence type="ECO:0000313" key="1">
    <source>
        <dbReference type="EMBL" id="TFK85529.1"/>
    </source>
</evidence>